<evidence type="ECO:0000256" key="2">
    <source>
        <dbReference type="ARBA" id="ARBA00022670"/>
    </source>
</evidence>
<evidence type="ECO:0000256" key="4">
    <source>
        <dbReference type="ARBA" id="ARBA00022825"/>
    </source>
</evidence>
<evidence type="ECO:0000256" key="5">
    <source>
        <dbReference type="PROSITE-ProRule" id="PRU01240"/>
    </source>
</evidence>
<gene>
    <name evidence="7" type="ORF">CFB84_33370</name>
</gene>
<comment type="similarity">
    <text evidence="1 5">Belongs to the peptidase S8 family.</text>
</comment>
<proteinExistence type="inferred from homology"/>
<organism evidence="7 8">
    <name type="scientific">Burkholderia aenigmatica</name>
    <dbReference type="NCBI Taxonomy" id="2015348"/>
    <lineage>
        <taxon>Bacteria</taxon>
        <taxon>Pseudomonadati</taxon>
        <taxon>Pseudomonadota</taxon>
        <taxon>Betaproteobacteria</taxon>
        <taxon>Burkholderiales</taxon>
        <taxon>Burkholderiaceae</taxon>
        <taxon>Burkholderia</taxon>
        <taxon>Burkholderia cepacia complex</taxon>
    </lineage>
</organism>
<feature type="active site" description="Charge relay system" evidence="5">
    <location>
        <position position="13"/>
    </location>
</feature>
<feature type="domain" description="Peptidase S8/S53" evidence="6">
    <location>
        <begin position="5"/>
        <end position="148"/>
    </location>
</feature>
<comment type="caution">
    <text evidence="7">The sequence shown here is derived from an EMBL/GenBank/DDBJ whole genome shotgun (WGS) entry which is preliminary data.</text>
</comment>
<dbReference type="InterPro" id="IPR050131">
    <property type="entry name" value="Peptidase_S8_subtilisin-like"/>
</dbReference>
<dbReference type="EMBL" id="NKFA01000020">
    <property type="protein sequence ID" value="OXI36924.1"/>
    <property type="molecule type" value="Genomic_DNA"/>
</dbReference>
<evidence type="ECO:0000313" key="7">
    <source>
        <dbReference type="EMBL" id="OXI36924.1"/>
    </source>
</evidence>
<sequence length="230" mass="23812">MRDDRAVRVGVVDSGYPPALDARVAAVRRFSSDAASVVQAGAVEPDRIGHGSAICTTIAAAAPEAALVVAQVFEARGVTSAAQIADAIDWLLLQRVRVINLSLGVRADRDTLRDACAAAVAQRVTVFASSPAQGTPVFPASYPGIVRVTGDARCMPGQWSWLDSAQADFGAVVSSGAPLAPAGASIACAALSGHAADWFARHPDDDTAALLDHLRTDATYIGVERRTHAS</sequence>
<evidence type="ECO:0000256" key="1">
    <source>
        <dbReference type="ARBA" id="ARBA00011073"/>
    </source>
</evidence>
<feature type="active site" description="Charge relay system" evidence="5">
    <location>
        <position position="185"/>
    </location>
</feature>
<evidence type="ECO:0000259" key="6">
    <source>
        <dbReference type="Pfam" id="PF00082"/>
    </source>
</evidence>
<dbReference type="InterPro" id="IPR000209">
    <property type="entry name" value="Peptidase_S8/S53_dom"/>
</dbReference>
<dbReference type="GO" id="GO:0006508">
    <property type="term" value="P:proteolysis"/>
    <property type="evidence" value="ECO:0007669"/>
    <property type="project" value="UniProtKB-KW"/>
</dbReference>
<keyword evidence="3 5" id="KW-0378">Hydrolase</keyword>
<dbReference type="Pfam" id="PF00082">
    <property type="entry name" value="Peptidase_S8"/>
    <property type="match status" value="1"/>
</dbReference>
<reference evidence="8" key="1">
    <citation type="submission" date="2017-06" db="EMBL/GenBank/DDBJ databases">
        <authorList>
            <person name="LiPuma J."/>
            <person name="Spilker T."/>
        </authorList>
    </citation>
    <scope>NUCLEOTIDE SEQUENCE [LARGE SCALE GENOMIC DNA]</scope>
    <source>
        <strain evidence="8">AU17325</strain>
    </source>
</reference>
<protein>
    <submittedName>
        <fullName evidence="7">Peptidase S8 and S53 subtilisin kexin sedolisin</fullName>
    </submittedName>
</protein>
<evidence type="ECO:0000313" key="8">
    <source>
        <dbReference type="Proteomes" id="UP000214600"/>
    </source>
</evidence>
<dbReference type="OrthoDB" id="9790784at2"/>
<dbReference type="SUPFAM" id="SSF52743">
    <property type="entry name" value="Subtilisin-like"/>
    <property type="match status" value="1"/>
</dbReference>
<feature type="active site" description="Charge relay system" evidence="5">
    <location>
        <position position="50"/>
    </location>
</feature>
<dbReference type="Proteomes" id="UP000214600">
    <property type="component" value="Unassembled WGS sequence"/>
</dbReference>
<reference evidence="7 8" key="2">
    <citation type="submission" date="2017-08" db="EMBL/GenBank/DDBJ databases">
        <title>WGS of novel Burkholderia cepaca complex species.</title>
        <authorList>
            <person name="Lipuma J."/>
            <person name="Spilker T."/>
        </authorList>
    </citation>
    <scope>NUCLEOTIDE SEQUENCE [LARGE SCALE GENOMIC DNA]</scope>
    <source>
        <strain evidence="7 8">AU17325</strain>
    </source>
</reference>
<dbReference type="RefSeq" id="WP_089453579.1">
    <property type="nucleotide sequence ID" value="NZ_NKFA01000020.1"/>
</dbReference>
<dbReference type="PANTHER" id="PTHR43806">
    <property type="entry name" value="PEPTIDASE S8"/>
    <property type="match status" value="1"/>
</dbReference>
<keyword evidence="4 5" id="KW-0720">Serine protease</keyword>
<accession>A0A228I3E4</accession>
<dbReference type="Gene3D" id="3.40.50.200">
    <property type="entry name" value="Peptidase S8/S53 domain"/>
    <property type="match status" value="1"/>
</dbReference>
<dbReference type="GO" id="GO:0004252">
    <property type="term" value="F:serine-type endopeptidase activity"/>
    <property type="evidence" value="ECO:0007669"/>
    <property type="project" value="UniProtKB-UniRule"/>
</dbReference>
<dbReference type="PANTHER" id="PTHR43806:SF11">
    <property type="entry name" value="CEREVISIN-RELATED"/>
    <property type="match status" value="1"/>
</dbReference>
<dbReference type="AlphaFoldDB" id="A0A228I3E4"/>
<keyword evidence="2 5" id="KW-0645">Protease</keyword>
<dbReference type="PROSITE" id="PS51892">
    <property type="entry name" value="SUBTILASE"/>
    <property type="match status" value="1"/>
</dbReference>
<dbReference type="InterPro" id="IPR036852">
    <property type="entry name" value="Peptidase_S8/S53_dom_sf"/>
</dbReference>
<evidence type="ECO:0000256" key="3">
    <source>
        <dbReference type="ARBA" id="ARBA00022801"/>
    </source>
</evidence>
<name>A0A228I3E4_9BURK</name>